<keyword evidence="3" id="KW-0812">Transmembrane</keyword>
<name>A0A1M5FDJ5_9FLAO</name>
<feature type="domain" description="Tape measure protein N-terminal" evidence="4">
    <location>
        <begin position="222"/>
        <end position="420"/>
    </location>
</feature>
<protein>
    <submittedName>
        <fullName evidence="5">Tape measure domain-containing protein</fullName>
    </submittedName>
</protein>
<evidence type="ECO:0000256" key="1">
    <source>
        <dbReference type="SAM" id="Coils"/>
    </source>
</evidence>
<dbReference type="OrthoDB" id="1050541at2"/>
<feature type="coiled-coil region" evidence="1">
    <location>
        <begin position="103"/>
        <end position="154"/>
    </location>
</feature>
<feature type="region of interest" description="Disordered" evidence="2">
    <location>
        <begin position="549"/>
        <end position="580"/>
    </location>
</feature>
<dbReference type="InterPro" id="IPR013491">
    <property type="entry name" value="Tape_meas_N"/>
</dbReference>
<evidence type="ECO:0000313" key="5">
    <source>
        <dbReference type="EMBL" id="SHF89577.1"/>
    </source>
</evidence>
<organism evidence="5 6">
    <name type="scientific">Flavobacterium fluvii</name>
    <dbReference type="NCBI Taxonomy" id="468056"/>
    <lineage>
        <taxon>Bacteria</taxon>
        <taxon>Pseudomonadati</taxon>
        <taxon>Bacteroidota</taxon>
        <taxon>Flavobacteriia</taxon>
        <taxon>Flavobacteriales</taxon>
        <taxon>Flavobacteriaceae</taxon>
        <taxon>Flavobacterium</taxon>
    </lineage>
</organism>
<keyword evidence="6" id="KW-1185">Reference proteome</keyword>
<dbReference type="STRING" id="468056.SAMN05443549_101739"/>
<evidence type="ECO:0000259" key="4">
    <source>
        <dbReference type="Pfam" id="PF20155"/>
    </source>
</evidence>
<dbReference type="RefSeq" id="WP_073367980.1">
    <property type="nucleotide sequence ID" value="NZ_FQWB01000001.1"/>
</dbReference>
<dbReference type="Proteomes" id="UP000184516">
    <property type="component" value="Unassembled WGS sequence"/>
</dbReference>
<evidence type="ECO:0000256" key="3">
    <source>
        <dbReference type="SAM" id="Phobius"/>
    </source>
</evidence>
<reference evidence="6" key="1">
    <citation type="submission" date="2016-11" db="EMBL/GenBank/DDBJ databases">
        <authorList>
            <person name="Varghese N."/>
            <person name="Submissions S."/>
        </authorList>
    </citation>
    <scope>NUCLEOTIDE SEQUENCE [LARGE SCALE GENOMIC DNA]</scope>
    <source>
        <strain evidence="6">DSM 19978</strain>
    </source>
</reference>
<dbReference type="AlphaFoldDB" id="A0A1M5FDJ5"/>
<sequence>MAEGTITRKDIITDDALNWGEDYKKTMELAIGKNKEFAISILEMNEANKLLRGSTNQKEFAENSKKLNEQNKKSLDIWKEQIQLENALIATKKKTELATEGTNRELTKERVLLAETNKKIKQETLERLGLVGAYEKLNKARTDAKNKLRDLIASEKASTLEIQKAQRAFDGYDAKIKKADKAVGDFSKNVGNYKSAFSGIGNIMSAFGIVGGITAFVSISKDIFNTTKELQSLDLALKSVTETQQNFQEQQTFLTAIADKYGLEIKNLTKQYTAFYVAAKDKLAAGEIQDLFENISKSGSALGLSNETLERSFMALNQMLSKGTVASEELRGQLAEALPGSVQAMLKAVQKLHPEIKNLTEKGLFEMIKAGKILASDVLPETARQLVIMTGADKAEGIDTLTKSTNKFTNSWTNLIRTMSDSKLGSVVGGLTTGVINWFTDMNNAISKAIKGHSENLMDAKKEGIQLGESEFRKDLQLALSKKENVKKTQEEVRKILRDGYAWEFNAEMDLMKKLKKQRSEASAGVKAGGYFDKLIEDQNKKVQAAAAKIRLSRKEQETAPSSSTGSGTGTGTEKKLQGVKDTTFELEKQRLERIISVNNEVVANSEATDEARLMSLEISENAQIELITKSKENQLKLAAETFDKELKEGNKTSAGLIQLRKNYEADKVKITEEAAFKIEDIEKNTAEVIDKINEFDAKSYEDNIKRGISVIEIANNEEIAAEEKRFQEELALGYENDKAKEKAAQDHERNLFNIKKEGLIAIAKLQISVVNAELDAYEAKAKADGVITQKESDFILAKRKELSELSVKLIQSEGDKFKENEIKKGKTGAERLAIWYTENEKAINDIADISMQSLDILSQVSNSFSEAEIQKIDDKIAKNNEYYDKQIELAGNDARQKDLLEKERAKKNEELEKKKRKEQHKQAIFDKAVTVAMIGIQTALAIMKAAPAIPLMIMAGLAGAVATATAIATPIPKYKMGRKGGKAEIAWVGDGGVSEVITSSRGLNPRLTPNIPTLTHLNQGDIVHKSMADYQAYMRASVLTSFGVQKKRIDEFQANENNNKELVEEMRLTRKAIEKNKTNVTVNLPKVDIPHEIWKMKNTNWNP</sequence>
<dbReference type="EMBL" id="FQWB01000001">
    <property type="protein sequence ID" value="SHF89577.1"/>
    <property type="molecule type" value="Genomic_DNA"/>
</dbReference>
<dbReference type="Pfam" id="PF20155">
    <property type="entry name" value="TMP_3"/>
    <property type="match status" value="1"/>
</dbReference>
<proteinExistence type="predicted"/>
<evidence type="ECO:0000256" key="2">
    <source>
        <dbReference type="SAM" id="MobiDB-lite"/>
    </source>
</evidence>
<keyword evidence="1" id="KW-0175">Coiled coil</keyword>
<feature type="transmembrane region" description="Helical" evidence="3">
    <location>
        <begin position="950"/>
        <end position="970"/>
    </location>
</feature>
<dbReference type="NCBIfam" id="TIGR02675">
    <property type="entry name" value="tape_meas_nterm"/>
    <property type="match status" value="1"/>
</dbReference>
<accession>A0A1M5FDJ5</accession>
<keyword evidence="3" id="KW-1133">Transmembrane helix</keyword>
<feature type="transmembrane region" description="Helical" evidence="3">
    <location>
        <begin position="196"/>
        <end position="219"/>
    </location>
</feature>
<gene>
    <name evidence="5" type="ORF">SAMN05443549_101739</name>
</gene>
<evidence type="ECO:0000313" key="6">
    <source>
        <dbReference type="Proteomes" id="UP000184516"/>
    </source>
</evidence>
<keyword evidence="3" id="KW-0472">Membrane</keyword>